<evidence type="ECO:0000256" key="1">
    <source>
        <dbReference type="SAM" id="Phobius"/>
    </source>
</evidence>
<keyword evidence="1" id="KW-1133">Transmembrane helix</keyword>
<dbReference type="EMBL" id="AP028654">
    <property type="protein sequence ID" value="BEP27931.1"/>
    <property type="molecule type" value="Genomic_DNA"/>
</dbReference>
<evidence type="ECO:0000313" key="3">
    <source>
        <dbReference type="Proteomes" id="UP001321786"/>
    </source>
</evidence>
<dbReference type="Proteomes" id="UP001321786">
    <property type="component" value="Chromosome"/>
</dbReference>
<evidence type="ECO:0000313" key="2">
    <source>
        <dbReference type="EMBL" id="BEP27931.1"/>
    </source>
</evidence>
<keyword evidence="3" id="KW-1185">Reference proteome</keyword>
<gene>
    <name evidence="2" type="ORF">HLPR_02620</name>
</gene>
<protein>
    <submittedName>
        <fullName evidence="2">Uncharacterized protein</fullName>
    </submittedName>
</protein>
<sequence>MKFTKKIDTDNPKILIRYIIIITSSLLLLFIILNILKINVLEINTYNSNYKTELLYQNKINSVKKFTITKTNLVTKKEYTTDYLIDDNFYLKLNINSKIYSHEFKINDIKILKAYPLETFSSLTIKSKEKSLLEYIFLDAELLVKN</sequence>
<organism evidence="2 3">
    <name type="scientific">Helicovermis profundi</name>
    <dbReference type="NCBI Taxonomy" id="3065157"/>
    <lineage>
        <taxon>Bacteria</taxon>
        <taxon>Bacillati</taxon>
        <taxon>Bacillota</taxon>
        <taxon>Clostridia</taxon>
        <taxon>Helicovermis</taxon>
    </lineage>
</organism>
<name>A0AAU9E088_9FIRM</name>
<dbReference type="AlphaFoldDB" id="A0AAU9E088"/>
<keyword evidence="1" id="KW-0812">Transmembrane</keyword>
<proteinExistence type="predicted"/>
<feature type="transmembrane region" description="Helical" evidence="1">
    <location>
        <begin position="15"/>
        <end position="36"/>
    </location>
</feature>
<reference evidence="2 3" key="1">
    <citation type="submission" date="2023-08" db="EMBL/GenBank/DDBJ databases">
        <title>Helicovermis profunda gen. nov., sp. nov., a novel mesophilic, fermentative bacterium within the Bacillota from a deep-sea hydrothermal vent chimney.</title>
        <authorList>
            <person name="Miyazaki U."/>
            <person name="Mizutani D."/>
            <person name="Hashimoto Y."/>
            <person name="Tame A."/>
            <person name="Sawayama S."/>
            <person name="Miyazaki J."/>
            <person name="Takai K."/>
            <person name="Nakagawa S."/>
        </authorList>
    </citation>
    <scope>NUCLEOTIDE SEQUENCE [LARGE SCALE GENOMIC DNA]</scope>
    <source>
        <strain evidence="2 3">S502</strain>
    </source>
</reference>
<keyword evidence="1" id="KW-0472">Membrane</keyword>
<accession>A0AAU9E088</accession>
<dbReference type="KEGG" id="hprf:HLPR_02620"/>
<dbReference type="RefSeq" id="WP_338536289.1">
    <property type="nucleotide sequence ID" value="NZ_AP028654.1"/>
</dbReference>